<protein>
    <submittedName>
        <fullName evidence="1">Uncharacterized protein</fullName>
    </submittedName>
</protein>
<sequence>MLQENASNLSSYKRRLERLAGILKFQELLKMYPVPVKVVKNENGFHITDCVWSTENCTEGPDTCEYYFLFNEPEKYFIVKQLDHVVVRDGSIHHKDCLTKASCQCGREREREYHLYFKNQFILKFYPGHLFDHLS</sequence>
<name>A0A8X6W1J3_TRICX</name>
<keyword evidence="2" id="KW-1185">Reference proteome</keyword>
<dbReference type="EMBL" id="BMAU01021376">
    <property type="protein sequence ID" value="GFY26587.1"/>
    <property type="molecule type" value="Genomic_DNA"/>
</dbReference>
<accession>A0A8X6W1J3</accession>
<reference evidence="1" key="1">
    <citation type="submission" date="2020-08" db="EMBL/GenBank/DDBJ databases">
        <title>Multicomponent nature underlies the extraordinary mechanical properties of spider dragline silk.</title>
        <authorList>
            <person name="Kono N."/>
            <person name="Nakamura H."/>
            <person name="Mori M."/>
            <person name="Yoshida Y."/>
            <person name="Ohtoshi R."/>
            <person name="Malay A.D."/>
            <person name="Moran D.A.P."/>
            <person name="Tomita M."/>
            <person name="Numata K."/>
            <person name="Arakawa K."/>
        </authorList>
    </citation>
    <scope>NUCLEOTIDE SEQUENCE</scope>
</reference>
<evidence type="ECO:0000313" key="2">
    <source>
        <dbReference type="Proteomes" id="UP000887159"/>
    </source>
</evidence>
<comment type="caution">
    <text evidence="1">The sequence shown here is derived from an EMBL/GenBank/DDBJ whole genome shotgun (WGS) entry which is preliminary data.</text>
</comment>
<evidence type="ECO:0000313" key="1">
    <source>
        <dbReference type="EMBL" id="GFY26587.1"/>
    </source>
</evidence>
<gene>
    <name evidence="1" type="ORF">TNCV_2879171</name>
</gene>
<proteinExistence type="predicted"/>
<dbReference type="Proteomes" id="UP000887159">
    <property type="component" value="Unassembled WGS sequence"/>
</dbReference>
<dbReference type="AlphaFoldDB" id="A0A8X6W1J3"/>
<organism evidence="1 2">
    <name type="scientific">Trichonephila clavipes</name>
    <name type="common">Golden silk orbweaver</name>
    <name type="synonym">Nephila clavipes</name>
    <dbReference type="NCBI Taxonomy" id="2585209"/>
    <lineage>
        <taxon>Eukaryota</taxon>
        <taxon>Metazoa</taxon>
        <taxon>Ecdysozoa</taxon>
        <taxon>Arthropoda</taxon>
        <taxon>Chelicerata</taxon>
        <taxon>Arachnida</taxon>
        <taxon>Araneae</taxon>
        <taxon>Araneomorphae</taxon>
        <taxon>Entelegynae</taxon>
        <taxon>Araneoidea</taxon>
        <taxon>Nephilidae</taxon>
        <taxon>Trichonephila</taxon>
    </lineage>
</organism>